<evidence type="ECO:0000313" key="10">
    <source>
        <dbReference type="EMBL" id="WFM83092.1"/>
    </source>
</evidence>
<proteinExistence type="predicted"/>
<dbReference type="RefSeq" id="WP_278012518.1">
    <property type="nucleotide sequence ID" value="NZ_CP121208.1"/>
</dbReference>
<keyword evidence="5 7" id="KW-1133">Transmembrane helix</keyword>
<protein>
    <submittedName>
        <fullName evidence="10">ABC transporter ATP-binding protein</fullName>
    </submittedName>
</protein>
<keyword evidence="2 7" id="KW-0812">Transmembrane</keyword>
<dbReference type="SMART" id="SM00382">
    <property type="entry name" value="AAA"/>
    <property type="match status" value="1"/>
</dbReference>
<evidence type="ECO:0000256" key="7">
    <source>
        <dbReference type="SAM" id="Phobius"/>
    </source>
</evidence>
<dbReference type="InterPro" id="IPR036640">
    <property type="entry name" value="ABC1_TM_sf"/>
</dbReference>
<dbReference type="SUPFAM" id="SSF52540">
    <property type="entry name" value="P-loop containing nucleoside triphosphate hydrolases"/>
    <property type="match status" value="1"/>
</dbReference>
<dbReference type="InterPro" id="IPR027417">
    <property type="entry name" value="P-loop_NTPase"/>
</dbReference>
<feature type="domain" description="ABC transporter" evidence="8">
    <location>
        <begin position="361"/>
        <end position="578"/>
    </location>
</feature>
<feature type="transmembrane region" description="Helical" evidence="7">
    <location>
        <begin position="58"/>
        <end position="79"/>
    </location>
</feature>
<dbReference type="PANTHER" id="PTHR24221:SF654">
    <property type="entry name" value="ATP-BINDING CASSETTE SUB-FAMILY B MEMBER 6"/>
    <property type="match status" value="1"/>
</dbReference>
<dbReference type="Gene3D" id="1.20.1560.10">
    <property type="entry name" value="ABC transporter type 1, transmembrane domain"/>
    <property type="match status" value="1"/>
</dbReference>
<dbReference type="PROSITE" id="PS50929">
    <property type="entry name" value="ABC_TM1F"/>
    <property type="match status" value="1"/>
</dbReference>
<dbReference type="InterPro" id="IPR011527">
    <property type="entry name" value="ABC1_TM_dom"/>
</dbReference>
<evidence type="ECO:0000259" key="8">
    <source>
        <dbReference type="PROSITE" id="PS50893"/>
    </source>
</evidence>
<evidence type="ECO:0000256" key="4">
    <source>
        <dbReference type="ARBA" id="ARBA00022840"/>
    </source>
</evidence>
<evidence type="ECO:0000256" key="3">
    <source>
        <dbReference type="ARBA" id="ARBA00022741"/>
    </source>
</evidence>
<dbReference type="SUPFAM" id="SSF90123">
    <property type="entry name" value="ABC transporter transmembrane region"/>
    <property type="match status" value="1"/>
</dbReference>
<sequence length="578" mass="62752">MNKRQVMSVVNKKKNTRLLIDEQRSGRPSPTLKQLISWLTSITRPVHAPLYLSTVLRIINLSLDIALFAVASGGLVSVLQSGSGITTTVFWLVVICICKASAYYGEQFLGHFVAFRALELLRTMVFSRLWPQAPGVVFTSRSGDLLTSITRDVDRIEVVYAHTFAPVVSALVVPVGAVIFSGAMWGLSIAAIPAVCVFLSLFIVPWLGLRSAFAATRQTLSERRDLSAHITDSVFGAEEVVGYGRRADRLEEQVVLEDAIARSSARARRGNAVRRASNLFLTLASVIGVVSVGLTQSLALPVVAGLAGGALRLFEGPRGVEDAAGYLDHSLAAARRLWEICHSEPLVGEGSAVLPDGELDVEFHSVSYRYPQAYHNALDHVSFTVRAGEHVVVMGRSGSGKTTVANLLLRFDDPTSGQITVGGMDISQIQLDCLRSLIVCVSQRNDLLDISIRDNLLLGAPNASEEELWQALENAAIADEIRSMPEQLDTLVGSAGSSLSGGQAQRICLARALLMRPRVLVLDEFTAQLNPSLERQIRTRLADCDLTIIEISHREQAVVGADRIIVVDRGIVMETVER</sequence>
<organism evidence="10 11">
    <name type="scientific">Arcanobacterium canis</name>
    <dbReference type="NCBI Taxonomy" id="999183"/>
    <lineage>
        <taxon>Bacteria</taxon>
        <taxon>Bacillati</taxon>
        <taxon>Actinomycetota</taxon>
        <taxon>Actinomycetes</taxon>
        <taxon>Actinomycetales</taxon>
        <taxon>Actinomycetaceae</taxon>
        <taxon>Arcanobacterium</taxon>
    </lineage>
</organism>
<dbReference type="Gene3D" id="3.40.50.300">
    <property type="entry name" value="P-loop containing nucleotide triphosphate hydrolases"/>
    <property type="match status" value="1"/>
</dbReference>
<gene>
    <name evidence="10" type="ORF">P7079_06775</name>
</gene>
<dbReference type="PROSITE" id="PS50893">
    <property type="entry name" value="ABC_TRANSPORTER_2"/>
    <property type="match status" value="1"/>
</dbReference>
<dbReference type="GO" id="GO:0005524">
    <property type="term" value="F:ATP binding"/>
    <property type="evidence" value="ECO:0007669"/>
    <property type="project" value="UniProtKB-KW"/>
</dbReference>
<feature type="transmembrane region" description="Helical" evidence="7">
    <location>
        <begin position="85"/>
        <end position="105"/>
    </location>
</feature>
<dbReference type="PANTHER" id="PTHR24221">
    <property type="entry name" value="ATP-BINDING CASSETTE SUB-FAMILY B"/>
    <property type="match status" value="1"/>
</dbReference>
<reference evidence="10 11" key="1">
    <citation type="submission" date="2023-03" db="EMBL/GenBank/DDBJ databases">
        <title>Complete genome of Arcanobacterium canis strain DSM 25104 isolated in 2010 from a canine otitis externa in Germany.</title>
        <authorList>
            <person name="Borowiak M."/>
            <person name="Kreitlow A."/>
            <person name="Malorny B."/>
            <person name="Laemmler C."/>
            <person name="Prenger-Berninghoff E."/>
            <person name="Ploetz M."/>
            <person name="Abdulmawjood A."/>
        </authorList>
    </citation>
    <scope>NUCLEOTIDE SEQUENCE [LARGE SCALE GENOMIC DNA]</scope>
    <source>
        <strain evidence="10 11">DSM 25104</strain>
    </source>
</reference>
<keyword evidence="6 7" id="KW-0472">Membrane</keyword>
<evidence type="ECO:0000256" key="1">
    <source>
        <dbReference type="ARBA" id="ARBA00004651"/>
    </source>
</evidence>
<evidence type="ECO:0000313" key="11">
    <source>
        <dbReference type="Proteomes" id="UP001215216"/>
    </source>
</evidence>
<keyword evidence="4 10" id="KW-0067">ATP-binding</keyword>
<dbReference type="EMBL" id="CP121208">
    <property type="protein sequence ID" value="WFM83092.1"/>
    <property type="molecule type" value="Genomic_DNA"/>
</dbReference>
<evidence type="ECO:0000256" key="2">
    <source>
        <dbReference type="ARBA" id="ARBA00022692"/>
    </source>
</evidence>
<accession>A0ABY8FX44</accession>
<feature type="transmembrane region" description="Helical" evidence="7">
    <location>
        <begin position="185"/>
        <end position="209"/>
    </location>
</feature>
<evidence type="ECO:0000256" key="6">
    <source>
        <dbReference type="ARBA" id="ARBA00023136"/>
    </source>
</evidence>
<feature type="domain" description="ABC transmembrane type-1" evidence="9">
    <location>
        <begin position="66"/>
        <end position="293"/>
    </location>
</feature>
<dbReference type="PROSITE" id="PS00211">
    <property type="entry name" value="ABC_TRANSPORTER_1"/>
    <property type="match status" value="1"/>
</dbReference>
<dbReference type="InterPro" id="IPR039421">
    <property type="entry name" value="Type_1_exporter"/>
</dbReference>
<evidence type="ECO:0000256" key="5">
    <source>
        <dbReference type="ARBA" id="ARBA00022989"/>
    </source>
</evidence>
<dbReference type="InterPro" id="IPR017871">
    <property type="entry name" value="ABC_transporter-like_CS"/>
</dbReference>
<dbReference type="Pfam" id="PF00005">
    <property type="entry name" value="ABC_tran"/>
    <property type="match status" value="1"/>
</dbReference>
<comment type="subcellular location">
    <subcellularLocation>
        <location evidence="1">Cell membrane</location>
        <topology evidence="1">Multi-pass membrane protein</topology>
    </subcellularLocation>
</comment>
<feature type="transmembrane region" description="Helical" evidence="7">
    <location>
        <begin position="276"/>
        <end position="294"/>
    </location>
</feature>
<dbReference type="Proteomes" id="UP001215216">
    <property type="component" value="Chromosome"/>
</dbReference>
<name>A0ABY8FX44_9ACTO</name>
<dbReference type="InterPro" id="IPR003439">
    <property type="entry name" value="ABC_transporter-like_ATP-bd"/>
</dbReference>
<feature type="transmembrane region" description="Helical" evidence="7">
    <location>
        <begin position="158"/>
        <end position="179"/>
    </location>
</feature>
<dbReference type="Pfam" id="PF00664">
    <property type="entry name" value="ABC_membrane"/>
    <property type="match status" value="1"/>
</dbReference>
<evidence type="ECO:0000259" key="9">
    <source>
        <dbReference type="PROSITE" id="PS50929"/>
    </source>
</evidence>
<keyword evidence="11" id="KW-1185">Reference proteome</keyword>
<dbReference type="InterPro" id="IPR003593">
    <property type="entry name" value="AAA+_ATPase"/>
</dbReference>
<keyword evidence="3" id="KW-0547">Nucleotide-binding</keyword>